<dbReference type="Gene3D" id="3.20.20.80">
    <property type="entry name" value="Glycosidases"/>
    <property type="match status" value="1"/>
</dbReference>
<dbReference type="PRINTS" id="PR00131">
    <property type="entry name" value="GLHYDRLASE1"/>
</dbReference>
<sequence>MNKDMVFSSYQFLLHVGVFTLLVTFSITTTKAVQTILEVSSLNRKSFPSDLIFGTASSAYQLKDSIKNHVISSQYLDIALSTKVLQGKEVKDQAYGIALLMNLQFSHLEIFNVYGFFHLPIERLADRINGDVAVDQYHRYEEDVWIMKDMNTDAYRFSISWSRIFPKGNIINSDINKEGIRYYNNLINKLLENGIKPFVTLFHWDLPQALEDEYGGFSNPRIINDFKDYAEICFKYFGDRVKHWITFNEPWSYSIRKDPYVSSHYQLLAHAAAVKVYRTNYKASQKGSIGISLNCLWFIPFSNDPSDDEAAKRALDFMLGRYMQPLTTGKYPKTMHSLLGNRLPDFTKEHSKLLIDSFDFIGLNYYTTNYAANLSVPNKSSPKTRNSDDTRVKFATERNGTPIGPRAGSSWLHVYPRGLRELLLYIKREYKNPEIYITENGIDEANDPTLSLEEALMDTQRIDYYYRHLYYLSKAIKDGVNVRGYFAWSLLDNLEWDAGYTVRFGLNFIDYKDNLKRHKKLSAHWFKNFLQKPELQEQSLI</sequence>
<dbReference type="SUPFAM" id="SSF51445">
    <property type="entry name" value="(Trans)glycosidases"/>
    <property type="match status" value="1"/>
</dbReference>
<comment type="similarity">
    <text evidence="1 4">Belongs to the glycosyl hydrolase 1 family.</text>
</comment>
<evidence type="ECO:0000256" key="3">
    <source>
        <dbReference type="ARBA" id="ARBA00023295"/>
    </source>
</evidence>
<dbReference type="PANTHER" id="PTHR10353">
    <property type="entry name" value="GLYCOSYL HYDROLASE"/>
    <property type="match status" value="1"/>
</dbReference>
<dbReference type="AlphaFoldDB" id="A0AAQ3RRP9"/>
<keyword evidence="3" id="KW-0326">Glycosidase</keyword>
<accession>A0AAQ3RRP9</accession>
<dbReference type="PANTHER" id="PTHR10353:SF206">
    <property type="entry name" value="GLYCOSIDE HYDROLASE FAMILY 1 PROTEIN"/>
    <property type="match status" value="1"/>
</dbReference>
<evidence type="ECO:0000256" key="4">
    <source>
        <dbReference type="RuleBase" id="RU003690"/>
    </source>
</evidence>
<dbReference type="FunFam" id="3.20.20.80:FF:000020">
    <property type="entry name" value="Beta-glucosidase 12"/>
    <property type="match status" value="1"/>
</dbReference>
<evidence type="ECO:0000313" key="5">
    <source>
        <dbReference type="EMBL" id="WVZ04052.1"/>
    </source>
</evidence>
<dbReference type="InterPro" id="IPR001360">
    <property type="entry name" value="Glyco_hydro_1"/>
</dbReference>
<evidence type="ECO:0000256" key="1">
    <source>
        <dbReference type="ARBA" id="ARBA00010838"/>
    </source>
</evidence>
<evidence type="ECO:0008006" key="7">
    <source>
        <dbReference type="Google" id="ProtNLM"/>
    </source>
</evidence>
<dbReference type="InterPro" id="IPR017853">
    <property type="entry name" value="GH"/>
</dbReference>
<proteinExistence type="inferred from homology"/>
<dbReference type="Pfam" id="PF00232">
    <property type="entry name" value="Glyco_hydro_1"/>
    <property type="match status" value="1"/>
</dbReference>
<reference evidence="5 6" key="1">
    <citation type="journal article" date="2023" name="Life. Sci Alliance">
        <title>Evolutionary insights into 3D genome organization and epigenetic landscape of Vigna mungo.</title>
        <authorList>
            <person name="Junaid A."/>
            <person name="Singh B."/>
            <person name="Bhatia S."/>
        </authorList>
    </citation>
    <scope>NUCLEOTIDE SEQUENCE [LARGE SCALE GENOMIC DNA]</scope>
    <source>
        <strain evidence="5">Urdbean</strain>
    </source>
</reference>
<dbReference type="GO" id="GO:0008422">
    <property type="term" value="F:beta-glucosidase activity"/>
    <property type="evidence" value="ECO:0007669"/>
    <property type="project" value="TreeGrafter"/>
</dbReference>
<dbReference type="EMBL" id="CP144694">
    <property type="protein sequence ID" value="WVZ04052.1"/>
    <property type="molecule type" value="Genomic_DNA"/>
</dbReference>
<dbReference type="GO" id="GO:0005975">
    <property type="term" value="P:carbohydrate metabolic process"/>
    <property type="evidence" value="ECO:0007669"/>
    <property type="project" value="InterPro"/>
</dbReference>
<protein>
    <recommendedName>
        <fullName evidence="7">Beta-glucosidase</fullName>
    </recommendedName>
</protein>
<organism evidence="5 6">
    <name type="scientific">Vigna mungo</name>
    <name type="common">Black gram</name>
    <name type="synonym">Phaseolus mungo</name>
    <dbReference type="NCBI Taxonomy" id="3915"/>
    <lineage>
        <taxon>Eukaryota</taxon>
        <taxon>Viridiplantae</taxon>
        <taxon>Streptophyta</taxon>
        <taxon>Embryophyta</taxon>
        <taxon>Tracheophyta</taxon>
        <taxon>Spermatophyta</taxon>
        <taxon>Magnoliopsida</taxon>
        <taxon>eudicotyledons</taxon>
        <taxon>Gunneridae</taxon>
        <taxon>Pentapetalae</taxon>
        <taxon>rosids</taxon>
        <taxon>fabids</taxon>
        <taxon>Fabales</taxon>
        <taxon>Fabaceae</taxon>
        <taxon>Papilionoideae</taxon>
        <taxon>50 kb inversion clade</taxon>
        <taxon>NPAAA clade</taxon>
        <taxon>indigoferoid/millettioid clade</taxon>
        <taxon>Phaseoleae</taxon>
        <taxon>Vigna</taxon>
    </lineage>
</organism>
<evidence type="ECO:0000313" key="6">
    <source>
        <dbReference type="Proteomes" id="UP001374535"/>
    </source>
</evidence>
<keyword evidence="6" id="KW-1185">Reference proteome</keyword>
<keyword evidence="2" id="KW-0378">Hydrolase</keyword>
<name>A0AAQ3RRP9_VIGMU</name>
<gene>
    <name evidence="5" type="ORF">V8G54_024858</name>
</gene>
<evidence type="ECO:0000256" key="2">
    <source>
        <dbReference type="ARBA" id="ARBA00022801"/>
    </source>
</evidence>
<dbReference type="Proteomes" id="UP001374535">
    <property type="component" value="Chromosome 7"/>
</dbReference>